<sequence length="317" mass="35650">MTDASMLAGAFWVRPARMEDLEAVVRVQNAQEMADFGRLLSNGESLKRLWQGSKLDLQADTWVVGTPDGGIVSYASVRGRGQVRLFASVWLLPEYSGHGIGRYLLRRAEERAGSWVVEAPPGARVTMGASWIGERNQRAQRLLEHAGYEKIYSFAHMDLELDEPSAPLPVDGEIVIRAFSPGDDERAIYAADEECARDERGHVPETFEAWRQWHISDTTLLFVAWDGSEVAGLVSGSQGFIAHLGVRTRWRRRGLGMALLRHIQGEFARQGLRLMKLNVDTLSSTGACRLYERAGMHTRFCYHTFEKELRAGQDIRF</sequence>
<keyword evidence="1" id="KW-0808">Transferase</keyword>
<evidence type="ECO:0000313" key="5">
    <source>
        <dbReference type="Proteomes" id="UP000287188"/>
    </source>
</evidence>
<feature type="domain" description="N-acetyltransferase" evidence="3">
    <location>
        <begin position="174"/>
        <end position="316"/>
    </location>
</feature>
<evidence type="ECO:0000313" key="4">
    <source>
        <dbReference type="EMBL" id="GCE22144.1"/>
    </source>
</evidence>
<dbReference type="PANTHER" id="PTHR43877:SF5">
    <property type="entry name" value="BLL8307 PROTEIN"/>
    <property type="match status" value="1"/>
</dbReference>
<dbReference type="InterPro" id="IPR016181">
    <property type="entry name" value="Acyl_CoA_acyltransferase"/>
</dbReference>
<dbReference type="OrthoDB" id="147954at2"/>
<dbReference type="PANTHER" id="PTHR43877">
    <property type="entry name" value="AMINOALKYLPHOSPHONATE N-ACETYLTRANSFERASE-RELATED-RELATED"/>
    <property type="match status" value="1"/>
</dbReference>
<dbReference type="InterPro" id="IPR000182">
    <property type="entry name" value="GNAT_dom"/>
</dbReference>
<dbReference type="Proteomes" id="UP000287188">
    <property type="component" value="Unassembled WGS sequence"/>
</dbReference>
<dbReference type="InterPro" id="IPR050832">
    <property type="entry name" value="Bact_Acetyltransf"/>
</dbReference>
<dbReference type="PROSITE" id="PS51186">
    <property type="entry name" value="GNAT"/>
    <property type="match status" value="2"/>
</dbReference>
<dbReference type="EMBL" id="BIFS01000002">
    <property type="protein sequence ID" value="GCE22144.1"/>
    <property type="molecule type" value="Genomic_DNA"/>
</dbReference>
<dbReference type="Gene3D" id="3.40.630.30">
    <property type="match status" value="1"/>
</dbReference>
<dbReference type="Pfam" id="PF13508">
    <property type="entry name" value="Acetyltransf_7"/>
    <property type="match status" value="1"/>
</dbReference>
<comment type="caution">
    <text evidence="4">The sequence shown here is derived from an EMBL/GenBank/DDBJ whole genome shotgun (WGS) entry which is preliminary data.</text>
</comment>
<reference evidence="5" key="1">
    <citation type="submission" date="2018-12" db="EMBL/GenBank/DDBJ databases">
        <title>Tengunoibacter tsumagoiensis gen. nov., sp. nov., Dictyobacter kobayashii sp. nov., D. alpinus sp. nov., and D. joshuensis sp. nov. and description of Dictyobacteraceae fam. nov. within the order Ktedonobacterales isolated from Tengu-no-mugimeshi.</title>
        <authorList>
            <person name="Wang C.M."/>
            <person name="Zheng Y."/>
            <person name="Sakai Y."/>
            <person name="Toyoda A."/>
            <person name="Minakuchi Y."/>
            <person name="Abe K."/>
            <person name="Yokota A."/>
            <person name="Yabe S."/>
        </authorList>
    </citation>
    <scope>NUCLEOTIDE SEQUENCE [LARGE SCALE GENOMIC DNA]</scope>
    <source>
        <strain evidence="5">Uno11</strain>
    </source>
</reference>
<dbReference type="CDD" id="cd04301">
    <property type="entry name" value="NAT_SF"/>
    <property type="match status" value="2"/>
</dbReference>
<keyword evidence="2" id="KW-0012">Acyltransferase</keyword>
<gene>
    <name evidence="4" type="ORF">KDK_59440</name>
</gene>
<evidence type="ECO:0000256" key="2">
    <source>
        <dbReference type="ARBA" id="ARBA00023315"/>
    </source>
</evidence>
<dbReference type="Pfam" id="PF00583">
    <property type="entry name" value="Acetyltransf_1"/>
    <property type="match status" value="1"/>
</dbReference>
<accession>A0A402ASR9</accession>
<feature type="domain" description="N-acetyltransferase" evidence="3">
    <location>
        <begin position="11"/>
        <end position="169"/>
    </location>
</feature>
<dbReference type="SUPFAM" id="SSF55729">
    <property type="entry name" value="Acyl-CoA N-acyltransferases (Nat)"/>
    <property type="match status" value="2"/>
</dbReference>
<keyword evidence="5" id="KW-1185">Reference proteome</keyword>
<proteinExistence type="predicted"/>
<dbReference type="GO" id="GO:0016747">
    <property type="term" value="F:acyltransferase activity, transferring groups other than amino-acyl groups"/>
    <property type="evidence" value="ECO:0007669"/>
    <property type="project" value="InterPro"/>
</dbReference>
<dbReference type="AlphaFoldDB" id="A0A402ASR9"/>
<name>A0A402ASR9_9CHLR</name>
<protein>
    <recommendedName>
        <fullName evidence="3">N-acetyltransferase domain-containing protein</fullName>
    </recommendedName>
</protein>
<evidence type="ECO:0000259" key="3">
    <source>
        <dbReference type="PROSITE" id="PS51186"/>
    </source>
</evidence>
<evidence type="ECO:0000256" key="1">
    <source>
        <dbReference type="ARBA" id="ARBA00022679"/>
    </source>
</evidence>
<dbReference type="RefSeq" id="WP_126554705.1">
    <property type="nucleotide sequence ID" value="NZ_BIFS01000002.1"/>
</dbReference>
<organism evidence="4 5">
    <name type="scientific">Dictyobacter kobayashii</name>
    <dbReference type="NCBI Taxonomy" id="2014872"/>
    <lineage>
        <taxon>Bacteria</taxon>
        <taxon>Bacillati</taxon>
        <taxon>Chloroflexota</taxon>
        <taxon>Ktedonobacteria</taxon>
        <taxon>Ktedonobacterales</taxon>
        <taxon>Dictyobacteraceae</taxon>
        <taxon>Dictyobacter</taxon>
    </lineage>
</organism>